<evidence type="ECO:0000259" key="1">
    <source>
        <dbReference type="Pfam" id="PF13566"/>
    </source>
</evidence>
<organism evidence="2 3">
    <name type="scientific">Flagellimonas flava</name>
    <dbReference type="NCBI Taxonomy" id="570519"/>
    <lineage>
        <taxon>Bacteria</taxon>
        <taxon>Pseudomonadati</taxon>
        <taxon>Bacteroidota</taxon>
        <taxon>Flavobacteriia</taxon>
        <taxon>Flavobacteriales</taxon>
        <taxon>Flavobacteriaceae</taxon>
        <taxon>Flagellimonas</taxon>
    </lineage>
</organism>
<dbReference type="EMBL" id="FQWL01000001">
    <property type="protein sequence ID" value="SHG27806.1"/>
    <property type="molecule type" value="Genomic_DNA"/>
</dbReference>
<keyword evidence="3" id="KW-1185">Reference proteome</keyword>
<name>A0A1M5IHT1_9FLAO</name>
<gene>
    <name evidence="2" type="ORF">SAMN04488116_0715</name>
</gene>
<dbReference type="AlphaFoldDB" id="A0A1M5IHT1"/>
<sequence>MNSTKTLLYDGTFNGFLTLIYMIFDKKWSVIDIQKKDFQVQGLFTDVITVETNTILAKKVWYGINKKNHMAMKRIYYAFLSEDKHIEMNLYHYICHIMGTSQEVMDTEQLINQLELLSAKVGKEKRRVEAFAQFQLAQQQGEVAHIKPKYNVLPLLSKHLRQMNKGIEWQVFDDRRKYGVRYSSLGLELFTSKPMVLEAV</sequence>
<dbReference type="OrthoDB" id="5290748at2"/>
<reference evidence="3" key="1">
    <citation type="submission" date="2016-11" db="EMBL/GenBank/DDBJ databases">
        <authorList>
            <person name="Varghese N."/>
            <person name="Submissions S."/>
        </authorList>
    </citation>
    <scope>NUCLEOTIDE SEQUENCE [LARGE SCALE GENOMIC DNA]</scope>
    <source>
        <strain evidence="3">DSM 22638</strain>
    </source>
</reference>
<dbReference type="NCBIfam" id="TIGR03915">
    <property type="entry name" value="SAM_7_link_chp"/>
    <property type="match status" value="1"/>
</dbReference>
<dbReference type="Pfam" id="PF13566">
    <property type="entry name" value="DUF4130"/>
    <property type="match status" value="1"/>
</dbReference>
<evidence type="ECO:0000313" key="2">
    <source>
        <dbReference type="EMBL" id="SHG27806.1"/>
    </source>
</evidence>
<accession>A0A1M5IHT1</accession>
<dbReference type="InterPro" id="IPR023875">
    <property type="entry name" value="DNA_repair_put"/>
</dbReference>
<dbReference type="RefSeq" id="WP_073176504.1">
    <property type="nucleotide sequence ID" value="NZ_FQWL01000001.1"/>
</dbReference>
<proteinExistence type="predicted"/>
<feature type="domain" description="DUF4130" evidence="1">
    <location>
        <begin position="86"/>
        <end position="183"/>
    </location>
</feature>
<dbReference type="Proteomes" id="UP000184532">
    <property type="component" value="Unassembled WGS sequence"/>
</dbReference>
<evidence type="ECO:0000313" key="3">
    <source>
        <dbReference type="Proteomes" id="UP000184532"/>
    </source>
</evidence>
<dbReference type="STRING" id="570519.SAMN04488116_0715"/>
<dbReference type="InterPro" id="IPR025404">
    <property type="entry name" value="DUF4130"/>
</dbReference>
<protein>
    <submittedName>
        <fullName evidence="2">Probable DNA metabolism protein</fullName>
    </submittedName>
</protein>